<evidence type="ECO:0000313" key="3">
    <source>
        <dbReference type="Proteomes" id="UP000266841"/>
    </source>
</evidence>
<feature type="compositionally biased region" description="Basic and acidic residues" evidence="1">
    <location>
        <begin position="39"/>
        <end position="56"/>
    </location>
</feature>
<organism evidence="2 3">
    <name type="scientific">Thalassiosira oceanica</name>
    <name type="common">Marine diatom</name>
    <dbReference type="NCBI Taxonomy" id="159749"/>
    <lineage>
        <taxon>Eukaryota</taxon>
        <taxon>Sar</taxon>
        <taxon>Stramenopiles</taxon>
        <taxon>Ochrophyta</taxon>
        <taxon>Bacillariophyta</taxon>
        <taxon>Coscinodiscophyceae</taxon>
        <taxon>Thalassiosirophycidae</taxon>
        <taxon>Thalassiosirales</taxon>
        <taxon>Thalassiosiraceae</taxon>
        <taxon>Thalassiosira</taxon>
    </lineage>
</organism>
<accession>K0RP28</accession>
<sequence>MDPTPRERDQFSKTPKPRECEATLECETTLNPRRVGSSCRRERQAGEKANTDKPNEPRAAPWNYWVAQTADDEVVFFTKYDKGWSLENVECRSRRELIITLYRFVMPQAEGELIQQRCPGEGNYKISIDTKVKPTSVRTTKPLPLFRVQTDPAERLNPLPTWHCVQRVSLWGGGLLQHSVPHTSSSHGSSWMAFLSAK</sequence>
<evidence type="ECO:0000256" key="1">
    <source>
        <dbReference type="SAM" id="MobiDB-lite"/>
    </source>
</evidence>
<evidence type="ECO:0000313" key="2">
    <source>
        <dbReference type="EMBL" id="EJK55533.1"/>
    </source>
</evidence>
<name>K0RP28_THAOC</name>
<dbReference type="Proteomes" id="UP000266841">
    <property type="component" value="Unassembled WGS sequence"/>
</dbReference>
<dbReference type="AlphaFoldDB" id="K0RP28"/>
<protein>
    <submittedName>
        <fullName evidence="2">Uncharacterized protein</fullName>
    </submittedName>
</protein>
<gene>
    <name evidence="2" type="ORF">THAOC_24730</name>
</gene>
<feature type="region of interest" description="Disordered" evidence="1">
    <location>
        <begin position="34"/>
        <end position="59"/>
    </location>
</feature>
<dbReference type="EMBL" id="AGNL01033824">
    <property type="protein sequence ID" value="EJK55533.1"/>
    <property type="molecule type" value="Genomic_DNA"/>
</dbReference>
<reference evidence="2 3" key="1">
    <citation type="journal article" date="2012" name="Genome Biol.">
        <title>Genome and low-iron response of an oceanic diatom adapted to chronic iron limitation.</title>
        <authorList>
            <person name="Lommer M."/>
            <person name="Specht M."/>
            <person name="Roy A.S."/>
            <person name="Kraemer L."/>
            <person name="Andreson R."/>
            <person name="Gutowska M.A."/>
            <person name="Wolf J."/>
            <person name="Bergner S.V."/>
            <person name="Schilhabel M.B."/>
            <person name="Klostermeier U.C."/>
            <person name="Beiko R.G."/>
            <person name="Rosenstiel P."/>
            <person name="Hippler M."/>
            <person name="Laroche J."/>
        </authorList>
    </citation>
    <scope>NUCLEOTIDE SEQUENCE [LARGE SCALE GENOMIC DNA]</scope>
    <source>
        <strain evidence="2 3">CCMP1005</strain>
    </source>
</reference>
<proteinExistence type="predicted"/>
<comment type="caution">
    <text evidence="2">The sequence shown here is derived from an EMBL/GenBank/DDBJ whole genome shotgun (WGS) entry which is preliminary data.</text>
</comment>
<keyword evidence="3" id="KW-1185">Reference proteome</keyword>